<dbReference type="AlphaFoldDB" id="G0MP15"/>
<proteinExistence type="predicted"/>
<dbReference type="InParanoid" id="G0MP15"/>
<dbReference type="Proteomes" id="UP000008068">
    <property type="component" value="Unassembled WGS sequence"/>
</dbReference>
<gene>
    <name evidence="1" type="ORF">CAEBREN_08620</name>
</gene>
<reference evidence="2" key="1">
    <citation type="submission" date="2011-07" db="EMBL/GenBank/DDBJ databases">
        <authorList>
            <consortium name="Caenorhabditis brenneri Sequencing and Analysis Consortium"/>
            <person name="Wilson R.K."/>
        </authorList>
    </citation>
    <scope>NUCLEOTIDE SEQUENCE [LARGE SCALE GENOMIC DNA]</scope>
    <source>
        <strain evidence="2">PB2801</strain>
    </source>
</reference>
<protein>
    <submittedName>
        <fullName evidence="1">Uncharacterized protein</fullName>
    </submittedName>
</protein>
<name>G0MP15_CAEBE</name>
<evidence type="ECO:0000313" key="2">
    <source>
        <dbReference type="Proteomes" id="UP000008068"/>
    </source>
</evidence>
<organism evidence="2">
    <name type="scientific">Caenorhabditis brenneri</name>
    <name type="common">Nematode worm</name>
    <dbReference type="NCBI Taxonomy" id="135651"/>
    <lineage>
        <taxon>Eukaryota</taxon>
        <taxon>Metazoa</taxon>
        <taxon>Ecdysozoa</taxon>
        <taxon>Nematoda</taxon>
        <taxon>Chromadorea</taxon>
        <taxon>Rhabditida</taxon>
        <taxon>Rhabditina</taxon>
        <taxon>Rhabditomorpha</taxon>
        <taxon>Rhabditoidea</taxon>
        <taxon>Rhabditidae</taxon>
        <taxon>Peloderinae</taxon>
        <taxon>Caenorhabditis</taxon>
    </lineage>
</organism>
<evidence type="ECO:0000313" key="1">
    <source>
        <dbReference type="EMBL" id="EGT39119.1"/>
    </source>
</evidence>
<accession>G0MP15</accession>
<sequence length="67" mass="7728">MTVFWSVPLLHFRLLVVIFRVPCLLKTFSALDAAFSAYRHNFRAQAAVNINNEKKEECQMIADKNEA</sequence>
<dbReference type="HOGENOM" id="CLU_2814688_0_0_1"/>
<dbReference type="EMBL" id="GL379804">
    <property type="protein sequence ID" value="EGT39119.1"/>
    <property type="molecule type" value="Genomic_DNA"/>
</dbReference>
<keyword evidence="2" id="KW-1185">Reference proteome</keyword>